<dbReference type="Pfam" id="PF12697">
    <property type="entry name" value="Abhydrolase_6"/>
    <property type="match status" value="1"/>
</dbReference>
<evidence type="ECO:0000259" key="1">
    <source>
        <dbReference type="Pfam" id="PF12697"/>
    </source>
</evidence>
<organism evidence="2 3">
    <name type="scientific">Streptomyces himalayensis subsp. himalayensis</name>
    <dbReference type="NCBI Taxonomy" id="2756131"/>
    <lineage>
        <taxon>Bacteria</taxon>
        <taxon>Bacillati</taxon>
        <taxon>Actinomycetota</taxon>
        <taxon>Actinomycetes</taxon>
        <taxon>Kitasatosporales</taxon>
        <taxon>Streptomycetaceae</taxon>
        <taxon>Streptomyces</taxon>
        <taxon>Streptomyces himalayensis</taxon>
    </lineage>
</organism>
<dbReference type="Proteomes" id="UP000545761">
    <property type="component" value="Unassembled WGS sequence"/>
</dbReference>
<dbReference type="InterPro" id="IPR029058">
    <property type="entry name" value="AB_hydrolase_fold"/>
</dbReference>
<comment type="caution">
    <text evidence="2">The sequence shown here is derived from an EMBL/GenBank/DDBJ whole genome shotgun (WGS) entry which is preliminary data.</text>
</comment>
<keyword evidence="2" id="KW-0378">Hydrolase</keyword>
<feature type="domain" description="AB hydrolase-1" evidence="1">
    <location>
        <begin position="26"/>
        <end position="257"/>
    </location>
</feature>
<dbReference type="GO" id="GO:0016787">
    <property type="term" value="F:hydrolase activity"/>
    <property type="evidence" value="ECO:0007669"/>
    <property type="project" value="UniProtKB-KW"/>
</dbReference>
<gene>
    <name evidence="2" type="ORF">H1D24_18900</name>
</gene>
<dbReference type="SUPFAM" id="SSF53474">
    <property type="entry name" value="alpha/beta-Hydrolases"/>
    <property type="match status" value="1"/>
</dbReference>
<dbReference type="EMBL" id="JACEHE010000011">
    <property type="protein sequence ID" value="MBA2947822.1"/>
    <property type="molecule type" value="Genomic_DNA"/>
</dbReference>
<sequence length="289" mass="30691">MPRVVDVDGIPLSALVCEAPRPRAVIVALHGGGTTSTYFDCPGHPRLSLLRTGAALGITVVALDRPGYGASADYAAKVTDTARRVDLGHAAVEGLLAGRSRGTGVFLMAHSAGCELAVRMAADERGQDYLGLAIGGFGRALDAHAKQVLDRTDEEAGGDARPARGRRAVLWGPSRLYAPDVYRGAAISSPSPPYETEDRPCKTEYPELAARLRIPVHISLGDHETVWRSGPAALPEIASLFTASPRVSVNEQAESGHNLSLGLAALAYHLKVLSFVEECVVRREQGRTR</sequence>
<evidence type="ECO:0000313" key="3">
    <source>
        <dbReference type="Proteomes" id="UP000545761"/>
    </source>
</evidence>
<accession>A0A7W0I9W4</accession>
<dbReference type="Gene3D" id="3.40.50.1820">
    <property type="entry name" value="alpha/beta hydrolase"/>
    <property type="match status" value="1"/>
</dbReference>
<name>A0A7W0I9W4_9ACTN</name>
<reference evidence="2 3" key="1">
    <citation type="submission" date="2020-07" db="EMBL/GenBank/DDBJ databases">
        <title>Streptomyces isolated from Indian soil.</title>
        <authorList>
            <person name="Mandal S."/>
            <person name="Maiti P.K."/>
        </authorList>
    </citation>
    <scope>NUCLEOTIDE SEQUENCE [LARGE SCALE GENOMIC DNA]</scope>
    <source>
        <strain evidence="2 3">PSKA28</strain>
    </source>
</reference>
<proteinExistence type="predicted"/>
<dbReference type="AlphaFoldDB" id="A0A7W0I9W4"/>
<protein>
    <submittedName>
        <fullName evidence="2">Alpha/beta fold hydrolase</fullName>
    </submittedName>
</protein>
<evidence type="ECO:0000313" key="2">
    <source>
        <dbReference type="EMBL" id="MBA2947822.1"/>
    </source>
</evidence>
<dbReference type="InterPro" id="IPR000073">
    <property type="entry name" value="AB_hydrolase_1"/>
</dbReference>